<dbReference type="KEGG" id="sfh:SFHH103_05686"/>
<dbReference type="EC" id="2.-.-.-" evidence="2"/>
<dbReference type="GO" id="GO:0016740">
    <property type="term" value="F:transferase activity"/>
    <property type="evidence" value="ECO:0007669"/>
    <property type="project" value="UniProtKB-KW"/>
</dbReference>
<dbReference type="GeneID" id="48976456"/>
<dbReference type="HOGENOM" id="CLU_1000670_0_0_5"/>
<protein>
    <submittedName>
        <fullName evidence="2">Possible glycosyl transferase</fullName>
        <ecNumber evidence="2">2.-.-.-</ecNumber>
    </submittedName>
</protein>
<evidence type="ECO:0000313" key="2">
    <source>
        <dbReference type="EMBL" id="CCF00149.1"/>
    </source>
</evidence>
<dbReference type="EMBL" id="HE616899">
    <property type="protein sequence ID" value="CCF00149.1"/>
    <property type="molecule type" value="Genomic_DNA"/>
</dbReference>
<dbReference type="RefSeq" id="WP_014331803.1">
    <property type="nucleotide sequence ID" value="NC_016815.1"/>
</dbReference>
<dbReference type="Proteomes" id="UP000007735">
    <property type="component" value="Plasmid pSfHH103e"/>
</dbReference>
<proteinExistence type="predicted"/>
<keyword evidence="2" id="KW-0614">Plasmid</keyword>
<evidence type="ECO:0000259" key="1">
    <source>
        <dbReference type="Pfam" id="PF01755"/>
    </source>
</evidence>
<sequence>MNVQPGSINTQPGISLAQPAMQVAMLVLSVRSAVERRRTTSTMLADCGVEWSYFDAHTALACKELRYDEARARQHFGRALTVQEIAVFSSHYAMWMAFLDHGESDYLLVLEDDVILDIDFPIQQFAEFCGGLGLDYVRLFGKHFAPANRLGFFFDRSIVRFNTTPAGAQAYLLSKAGARRLVERCQLVDGTIDLVMDSFWRTGLPIYSIFPYPVIERFTPTSIPVPSTMGRLSRTERWMWNLHRAANKLAKIRVNARLGSSDAEMRRRMPAFHQVMSV</sequence>
<gene>
    <name evidence="2" type="ordered locus">SFHH103_05686</name>
</gene>
<dbReference type="Pfam" id="PF01755">
    <property type="entry name" value="Glyco_transf_25"/>
    <property type="match status" value="1"/>
</dbReference>
<geneLocation type="plasmid" evidence="2 3">
    <name>pSfHH103e</name>
</geneLocation>
<dbReference type="InterPro" id="IPR002654">
    <property type="entry name" value="Glyco_trans_25"/>
</dbReference>
<organism evidence="2 3">
    <name type="scientific">Sinorhizobium fredii (strain HH103)</name>
    <dbReference type="NCBI Taxonomy" id="1117943"/>
    <lineage>
        <taxon>Bacteria</taxon>
        <taxon>Pseudomonadati</taxon>
        <taxon>Pseudomonadota</taxon>
        <taxon>Alphaproteobacteria</taxon>
        <taxon>Hyphomicrobiales</taxon>
        <taxon>Rhizobiaceae</taxon>
        <taxon>Sinorhizobium/Ensifer group</taxon>
        <taxon>Sinorhizobium</taxon>
    </lineage>
</organism>
<feature type="domain" description="Glycosyl transferase family 25" evidence="1">
    <location>
        <begin position="25"/>
        <end position="120"/>
    </location>
</feature>
<accession>G9AGG7</accession>
<dbReference type="PATRIC" id="fig|380.5.peg.5246"/>
<evidence type="ECO:0000313" key="3">
    <source>
        <dbReference type="Proteomes" id="UP000007735"/>
    </source>
</evidence>
<keyword evidence="2" id="KW-0808">Transferase</keyword>
<name>G9AGG7_SINF1</name>
<reference evidence="2 3" key="1">
    <citation type="journal article" date="2012" name="J. Bacteriol.">
        <title>Genome sequence of the soybean symbiont Sinorhizobium fredii HH103.</title>
        <authorList>
            <person name="Weidner S."/>
            <person name="Becker A."/>
            <person name="Bonilla I."/>
            <person name="Jaenicke S."/>
            <person name="Lloret J."/>
            <person name="Margaret I."/>
            <person name="Puhler A."/>
            <person name="Ruiz-Sainz J.E."/>
            <person name="Schneiker-Bekel S."/>
            <person name="Szczepanowski R."/>
            <person name="Vinardell J.M."/>
            <person name="Zehner S."/>
            <person name="Gottfert M."/>
        </authorList>
    </citation>
    <scope>NUCLEOTIDE SEQUENCE [LARGE SCALE GENOMIC DNA]</scope>
    <source>
        <strain evidence="2 3">HH103</strain>
        <plasmid evidence="3">pSfHH103e</plasmid>
    </source>
</reference>
<dbReference type="AlphaFoldDB" id="G9AGG7"/>
<dbReference type="CDD" id="cd06532">
    <property type="entry name" value="Glyco_transf_25"/>
    <property type="match status" value="1"/>
</dbReference>